<feature type="region of interest" description="Disordered" evidence="1">
    <location>
        <begin position="1"/>
        <end position="40"/>
    </location>
</feature>
<organism evidence="3 4">
    <name type="scientific">Brevibacterium daeguense</name>
    <dbReference type="NCBI Taxonomy" id="909936"/>
    <lineage>
        <taxon>Bacteria</taxon>
        <taxon>Bacillati</taxon>
        <taxon>Actinomycetota</taxon>
        <taxon>Actinomycetes</taxon>
        <taxon>Micrococcales</taxon>
        <taxon>Brevibacteriaceae</taxon>
        <taxon>Brevibacterium</taxon>
    </lineage>
</organism>
<dbReference type="NCBIfam" id="NF040521">
    <property type="entry name" value="C45_proenzyme"/>
    <property type="match status" value="1"/>
</dbReference>
<dbReference type="PANTHER" id="PTHR34180:SF1">
    <property type="entry name" value="BETA-ALANYL-DOPAMINE_CARCININE HYDROLASE"/>
    <property type="match status" value="1"/>
</dbReference>
<evidence type="ECO:0000313" key="3">
    <source>
        <dbReference type="EMBL" id="GAA4284507.1"/>
    </source>
</evidence>
<dbReference type="InterPro" id="IPR047794">
    <property type="entry name" value="C45_proenzyme-like"/>
</dbReference>
<feature type="domain" description="Peptidase C45 hydrolase" evidence="2">
    <location>
        <begin position="185"/>
        <end position="377"/>
    </location>
</feature>
<dbReference type="Pfam" id="PF03417">
    <property type="entry name" value="AAT"/>
    <property type="match status" value="1"/>
</dbReference>
<dbReference type="Proteomes" id="UP001501586">
    <property type="component" value="Unassembled WGS sequence"/>
</dbReference>
<dbReference type="RefSeq" id="WP_236862485.1">
    <property type="nucleotide sequence ID" value="NZ_BAABAZ010000006.1"/>
</dbReference>
<proteinExistence type="predicted"/>
<dbReference type="EMBL" id="BAABAZ010000006">
    <property type="protein sequence ID" value="GAA4284507.1"/>
    <property type="molecule type" value="Genomic_DNA"/>
</dbReference>
<comment type="caution">
    <text evidence="3">The sequence shown here is derived from an EMBL/GenBank/DDBJ whole genome shotgun (WGS) entry which is preliminary data.</text>
</comment>
<gene>
    <name evidence="3" type="ORF">GCM10022261_20380</name>
</gene>
<evidence type="ECO:0000256" key="1">
    <source>
        <dbReference type="SAM" id="MobiDB-lite"/>
    </source>
</evidence>
<evidence type="ECO:0000313" key="4">
    <source>
        <dbReference type="Proteomes" id="UP001501586"/>
    </source>
</evidence>
<keyword evidence="4" id="KW-1185">Reference proteome</keyword>
<dbReference type="Gene3D" id="3.60.60.10">
    <property type="entry name" value="Penicillin V Acylase, Chain A"/>
    <property type="match status" value="1"/>
</dbReference>
<dbReference type="InterPro" id="IPR005079">
    <property type="entry name" value="Peptidase_C45_hydrolase"/>
</dbReference>
<dbReference type="PANTHER" id="PTHR34180">
    <property type="entry name" value="PEPTIDASE C45"/>
    <property type="match status" value="1"/>
</dbReference>
<dbReference type="InterPro" id="IPR047801">
    <property type="entry name" value="Peptidase_C45"/>
</dbReference>
<reference evidence="4" key="1">
    <citation type="journal article" date="2019" name="Int. J. Syst. Evol. Microbiol.">
        <title>The Global Catalogue of Microorganisms (GCM) 10K type strain sequencing project: providing services to taxonomists for standard genome sequencing and annotation.</title>
        <authorList>
            <consortium name="The Broad Institute Genomics Platform"/>
            <consortium name="The Broad Institute Genome Sequencing Center for Infectious Disease"/>
            <person name="Wu L."/>
            <person name="Ma J."/>
        </authorList>
    </citation>
    <scope>NUCLEOTIDE SEQUENCE [LARGE SCALE GENOMIC DNA]</scope>
    <source>
        <strain evidence="4">JCM 17458</strain>
    </source>
</reference>
<name>A0ABP8EKP1_9MICO</name>
<evidence type="ECO:0000259" key="2">
    <source>
        <dbReference type="Pfam" id="PF03417"/>
    </source>
</evidence>
<accession>A0ABP8EKP1</accession>
<protein>
    <recommendedName>
        <fullName evidence="2">Peptidase C45 hydrolase domain-containing protein</fullName>
    </recommendedName>
</protein>
<sequence>MSPTQVSDRFDPDRITQPAARQPENLEIAGADPRSRGLSRGALAGPGLSRAIAGYSSLFSRTGITAVRQQEAAERSLAALAEWDPAQHEELAGVAEGSGCPLWQIGLVNARTEILALAGVEPLECSTLVHSAPGRSLAVQTWDWHSEFADIWHCQRVTGLPEAASAVEAGPRPQPAATLWEYDHAGFAEYGMLGKIGLNSAGVGVMLNILRNERDAVGGVPIHSVLAAVLARAGSMAEALEIIHSAPTSSSSVITVSTADEVVMVEIGPTGKAELRGSGWFAHTNHFLAQELQDGVQPLSAASRSEERLELVLSRVADASAPASTADMLEHMCTGPSDVPVCRIAEAGAPFGERVATLVTAQFDPAAGTAVLSPGSPVDLAAGRVTAMEFRVAPARPS</sequence>
<dbReference type="Gene3D" id="1.10.10.2120">
    <property type="match status" value="1"/>
</dbReference>